<dbReference type="SUPFAM" id="SSF48452">
    <property type="entry name" value="TPR-like"/>
    <property type="match status" value="1"/>
</dbReference>
<evidence type="ECO:0000256" key="2">
    <source>
        <dbReference type="ARBA" id="ARBA00022803"/>
    </source>
</evidence>
<dbReference type="Pfam" id="PF13432">
    <property type="entry name" value="TPR_16"/>
    <property type="match status" value="1"/>
</dbReference>
<accession>A0ABV1FPY7</accession>
<organism evidence="4 5">
    <name type="scientific">Hallella faecis</name>
    <dbReference type="NCBI Taxonomy" id="2841596"/>
    <lineage>
        <taxon>Bacteria</taxon>
        <taxon>Pseudomonadati</taxon>
        <taxon>Bacteroidota</taxon>
        <taxon>Bacteroidia</taxon>
        <taxon>Bacteroidales</taxon>
        <taxon>Prevotellaceae</taxon>
        <taxon>Hallella</taxon>
    </lineage>
</organism>
<name>A0ABV1FPY7_9BACT</name>
<dbReference type="EMBL" id="JBBNFP010000014">
    <property type="protein sequence ID" value="MEQ2486485.1"/>
    <property type="molecule type" value="Genomic_DNA"/>
</dbReference>
<reference evidence="4 5" key="1">
    <citation type="submission" date="2024-04" db="EMBL/GenBank/DDBJ databases">
        <title>Human intestinal bacterial collection.</title>
        <authorList>
            <person name="Pauvert C."/>
            <person name="Hitch T.C.A."/>
            <person name="Clavel T."/>
        </authorList>
    </citation>
    <scope>NUCLEOTIDE SEQUENCE [LARGE SCALE GENOMIC DNA]</scope>
    <source>
        <strain evidence="4 5">CLA-AA-H145</strain>
    </source>
</reference>
<dbReference type="InterPro" id="IPR019734">
    <property type="entry name" value="TPR_rpt"/>
</dbReference>
<evidence type="ECO:0000313" key="4">
    <source>
        <dbReference type="EMBL" id="MEQ2486485.1"/>
    </source>
</evidence>
<dbReference type="RefSeq" id="WP_215759446.1">
    <property type="nucleotide sequence ID" value="NZ_JAHKBE010000012.1"/>
</dbReference>
<dbReference type="PANTHER" id="PTHR44858:SF1">
    <property type="entry name" value="UDP-N-ACETYLGLUCOSAMINE--PEPTIDE N-ACETYLGLUCOSAMINYLTRANSFERASE SPINDLY-RELATED"/>
    <property type="match status" value="1"/>
</dbReference>
<dbReference type="Proteomes" id="UP001487296">
    <property type="component" value="Unassembled WGS sequence"/>
</dbReference>
<keyword evidence="2" id="KW-0802">TPR repeat</keyword>
<proteinExistence type="predicted"/>
<dbReference type="Gene3D" id="1.25.40.10">
    <property type="entry name" value="Tetratricopeptide repeat domain"/>
    <property type="match status" value="3"/>
</dbReference>
<protein>
    <submittedName>
        <fullName evidence="4">Tetratricopeptide repeat protein</fullName>
    </submittedName>
</protein>
<dbReference type="InterPro" id="IPR011990">
    <property type="entry name" value="TPR-like_helical_dom_sf"/>
</dbReference>
<dbReference type="PANTHER" id="PTHR44858">
    <property type="entry name" value="TETRATRICOPEPTIDE REPEAT PROTEIN 6"/>
    <property type="match status" value="1"/>
</dbReference>
<evidence type="ECO:0000313" key="5">
    <source>
        <dbReference type="Proteomes" id="UP001487296"/>
    </source>
</evidence>
<gene>
    <name evidence="4" type="ORF">AAAT34_05365</name>
</gene>
<dbReference type="SMART" id="SM00028">
    <property type="entry name" value="TPR"/>
    <property type="match status" value="4"/>
</dbReference>
<keyword evidence="5" id="KW-1185">Reference proteome</keyword>
<feature type="region of interest" description="Disordered" evidence="3">
    <location>
        <begin position="255"/>
        <end position="289"/>
    </location>
</feature>
<comment type="caution">
    <text evidence="4">The sequence shown here is derived from an EMBL/GenBank/DDBJ whole genome shotgun (WGS) entry which is preliminary data.</text>
</comment>
<dbReference type="InterPro" id="IPR050498">
    <property type="entry name" value="Ycf3"/>
</dbReference>
<keyword evidence="1" id="KW-0677">Repeat</keyword>
<evidence type="ECO:0000256" key="1">
    <source>
        <dbReference type="ARBA" id="ARBA00022737"/>
    </source>
</evidence>
<evidence type="ECO:0000256" key="3">
    <source>
        <dbReference type="SAM" id="MobiDB-lite"/>
    </source>
</evidence>
<sequence length="289" mass="32534">MNFLKKLFGVQDAPTDPKQEEEKNFEMFKYDGVRALQQHQFEYAAKCFDHALELNADDLECRDYLSRACIATGDLQKAYGQLEVISQAEPDNVAVWLRMAEVAYMMENYAMMAEACQKALPLDEENANTYFMYAKACKGLDDAAKAVDLLTKAIDLHDDFDSARLLRGNVLLESGEPDKAALDANYLNEHIDGNEDVLLLTARVEKALGNLQEAEVSYGKVIDANPFSIEAYRERGEVRKELGDSQGANADEAYAREMESNGPVPTEGIEESIKQKMQQMDPYKVFHNE</sequence>